<comment type="caution">
    <text evidence="1">The sequence shown here is derived from an EMBL/GenBank/DDBJ whole genome shotgun (WGS) entry which is preliminary data.</text>
</comment>
<evidence type="ECO:0000313" key="2">
    <source>
        <dbReference type="Proteomes" id="UP000270219"/>
    </source>
</evidence>
<dbReference type="OrthoDB" id="2929691at2"/>
<protein>
    <submittedName>
        <fullName evidence="1">Uncharacterized protein</fullName>
    </submittedName>
</protein>
<proteinExistence type="predicted"/>
<dbReference type="AlphaFoldDB" id="A0A498D7S9"/>
<reference evidence="1 2" key="1">
    <citation type="submission" date="2018-10" db="EMBL/GenBank/DDBJ databases">
        <title>Oceanobacillus sp. YLB-02 draft genome.</title>
        <authorList>
            <person name="Yu L."/>
        </authorList>
    </citation>
    <scope>NUCLEOTIDE SEQUENCE [LARGE SCALE GENOMIC DNA]</scope>
    <source>
        <strain evidence="1 2">YLB-02</strain>
    </source>
</reference>
<sequence length="118" mass="13707">MGSHKHKKEKKRKYKVDQFTVEGCKIPYQLPCKDCKNHFRLNLAGLTENLNFQLLQEKDCKLEIMVGPNQDTEIGRIYNVGIDFIEIKNDDDKIITILKNKIVNIQREQSCQKSGAIK</sequence>
<dbReference type="Proteomes" id="UP000270219">
    <property type="component" value="Unassembled WGS sequence"/>
</dbReference>
<gene>
    <name evidence="1" type="ORF">D8M04_13140</name>
</gene>
<evidence type="ECO:0000313" key="1">
    <source>
        <dbReference type="EMBL" id="RLL43848.1"/>
    </source>
</evidence>
<organism evidence="1 2">
    <name type="scientific">Oceanobacillus piezotolerans</name>
    <dbReference type="NCBI Taxonomy" id="2448030"/>
    <lineage>
        <taxon>Bacteria</taxon>
        <taxon>Bacillati</taxon>
        <taxon>Bacillota</taxon>
        <taxon>Bacilli</taxon>
        <taxon>Bacillales</taxon>
        <taxon>Bacillaceae</taxon>
        <taxon>Oceanobacillus</taxon>
    </lineage>
</organism>
<keyword evidence="2" id="KW-1185">Reference proteome</keyword>
<dbReference type="RefSeq" id="WP_121523700.1">
    <property type="nucleotide sequence ID" value="NZ_RCHR01000004.1"/>
</dbReference>
<dbReference type="EMBL" id="RCHR01000004">
    <property type="protein sequence ID" value="RLL43848.1"/>
    <property type="molecule type" value="Genomic_DNA"/>
</dbReference>
<name>A0A498D7S9_9BACI</name>
<accession>A0A498D7S9</accession>